<dbReference type="GO" id="GO:0000380">
    <property type="term" value="P:alternative mRNA splicing, via spliceosome"/>
    <property type="evidence" value="ECO:0007669"/>
    <property type="project" value="InterPro"/>
</dbReference>
<organism evidence="2 3">
    <name type="scientific">Vanilla planifolia</name>
    <name type="common">Vanilla</name>
    <dbReference type="NCBI Taxonomy" id="51239"/>
    <lineage>
        <taxon>Eukaryota</taxon>
        <taxon>Viridiplantae</taxon>
        <taxon>Streptophyta</taxon>
        <taxon>Embryophyta</taxon>
        <taxon>Tracheophyta</taxon>
        <taxon>Spermatophyta</taxon>
        <taxon>Magnoliopsida</taxon>
        <taxon>Liliopsida</taxon>
        <taxon>Asparagales</taxon>
        <taxon>Orchidaceae</taxon>
        <taxon>Vanilloideae</taxon>
        <taxon>Vanilleae</taxon>
        <taxon>Vanilla</taxon>
    </lineage>
</organism>
<dbReference type="PANTHER" id="PTHR31968">
    <property type="entry name" value="SERINE/ARGININE-RELATED PROTEIN 53"/>
    <property type="match status" value="1"/>
</dbReference>
<evidence type="ECO:0000313" key="2">
    <source>
        <dbReference type="EMBL" id="KAG0463077.1"/>
    </source>
</evidence>
<reference evidence="2 3" key="1">
    <citation type="journal article" date="2020" name="Nat. Food">
        <title>A phased Vanilla planifolia genome enables genetic improvement of flavour and production.</title>
        <authorList>
            <person name="Hasing T."/>
            <person name="Tang H."/>
            <person name="Brym M."/>
            <person name="Khazi F."/>
            <person name="Huang T."/>
            <person name="Chambers A.H."/>
        </authorList>
    </citation>
    <scope>NUCLEOTIDE SEQUENCE [LARGE SCALE GENOMIC DNA]</scope>
    <source>
        <tissue evidence="2">Leaf</tissue>
    </source>
</reference>
<feature type="compositionally biased region" description="Basic and acidic residues" evidence="1">
    <location>
        <begin position="142"/>
        <end position="158"/>
    </location>
</feature>
<feature type="compositionally biased region" description="Low complexity" evidence="1">
    <location>
        <begin position="30"/>
        <end position="50"/>
    </location>
</feature>
<protein>
    <submittedName>
        <fullName evidence="2">Uncharacterized protein</fullName>
    </submittedName>
</protein>
<accession>A0A835Q889</accession>
<dbReference type="InterPro" id="IPR034604">
    <property type="entry name" value="SRRP53"/>
</dbReference>
<dbReference type="GO" id="GO:0005634">
    <property type="term" value="C:nucleus"/>
    <property type="evidence" value="ECO:0007669"/>
    <property type="project" value="TreeGrafter"/>
</dbReference>
<feature type="compositionally biased region" description="Basic and acidic residues" evidence="1">
    <location>
        <begin position="86"/>
        <end position="99"/>
    </location>
</feature>
<comment type="caution">
    <text evidence="2">The sequence shown here is derived from an EMBL/GenBank/DDBJ whole genome shotgun (WGS) entry which is preliminary data.</text>
</comment>
<dbReference type="Proteomes" id="UP000639772">
    <property type="component" value="Chromosome 11"/>
</dbReference>
<dbReference type="GO" id="GO:0005737">
    <property type="term" value="C:cytoplasm"/>
    <property type="evidence" value="ECO:0007669"/>
    <property type="project" value="TreeGrafter"/>
</dbReference>
<sequence length="414" mass="47426">MEEAKAAAYYDELTRKGEGAARFKQGLGFSSYSSDSIPTKPSSSSPSPFSNFVRASSPGKAAKQAQLETIQAKLRRPRRSPSPGRRSPEPRCRSRERDHHGRGRHSSSRERRRERDGGHRSRSRDRRRRSRSYSEEEGEEGEGYHRGRNDKREKESLRRGGRSRSPCRFTNVRDRNWDRRRDDRSLTTRRSRDSSDKVDYSLVIEGYSNMTPAERVKAKMKFQLSRTAAKDSTIGMSSGWERFDFNKDAPLDDGDDEIEVAEDDASLVKEIGQSFRFSAVQSKREEEIKAAHDEAMFGALGMVAASPPQESDATKQIDTGVFLQCNKVHGEIELGVLRVELITEGYPEGFMARQLWKFTFWWKKSSISMEPFESAQLMDCFNCHPQGHQVVMHEHLGEDKFYQQGDGFIQMNWS</sequence>
<proteinExistence type="predicted"/>
<dbReference type="OrthoDB" id="1939205at2759"/>
<feature type="compositionally biased region" description="Basic and acidic residues" evidence="1">
    <location>
        <begin position="171"/>
        <end position="196"/>
    </location>
</feature>
<feature type="compositionally biased region" description="Basic residues" evidence="1">
    <location>
        <begin position="120"/>
        <end position="131"/>
    </location>
</feature>
<evidence type="ECO:0000313" key="3">
    <source>
        <dbReference type="Proteomes" id="UP000639772"/>
    </source>
</evidence>
<name>A0A835Q889_VANPL</name>
<dbReference type="EMBL" id="JADCNM010000011">
    <property type="protein sequence ID" value="KAG0463077.1"/>
    <property type="molecule type" value="Genomic_DNA"/>
</dbReference>
<gene>
    <name evidence="2" type="ORF">HPP92_021553</name>
</gene>
<feature type="compositionally biased region" description="Basic and acidic residues" evidence="1">
    <location>
        <begin position="107"/>
        <end position="119"/>
    </location>
</feature>
<evidence type="ECO:0000256" key="1">
    <source>
        <dbReference type="SAM" id="MobiDB-lite"/>
    </source>
</evidence>
<dbReference type="PANTHER" id="PTHR31968:SF4">
    <property type="entry name" value="SERINE_ARGININE-RELATED PROTEIN 53"/>
    <property type="match status" value="1"/>
</dbReference>
<dbReference type="AlphaFoldDB" id="A0A835Q889"/>
<feature type="region of interest" description="Disordered" evidence="1">
    <location>
        <begin position="28"/>
        <end position="196"/>
    </location>
</feature>